<feature type="binding site" evidence="8">
    <location>
        <begin position="125"/>
        <end position="129"/>
    </location>
    <ligand>
        <name>NADP(+)</name>
        <dbReference type="ChEBI" id="CHEBI:58349"/>
    </ligand>
</feature>
<feature type="binding site" evidence="8">
    <location>
        <position position="214"/>
    </location>
    <ligand>
        <name>shikimate</name>
        <dbReference type="ChEBI" id="CHEBI:36208"/>
    </ligand>
</feature>
<proteinExistence type="inferred from homology"/>
<reference evidence="11 12" key="1">
    <citation type="journal article" date="2016" name="PLoS ONE">
        <title>Plasmid Characterization and Chromosome Analysis of Two netF+ Clostridium perfringens Isolates Associated with Foal and Canine Necrotizing Enteritis.</title>
        <authorList>
            <person name="Mehdizadeh Gohari I."/>
            <person name="Kropinski A.M."/>
            <person name="Weese S.J."/>
            <person name="Parreira V.R."/>
            <person name="Whitehead A.E."/>
            <person name="Boerlin P."/>
            <person name="Prescott J.F."/>
        </authorList>
    </citation>
    <scope>NUCLEOTIDE SEQUENCE [LARGE SCALE GENOMIC DNA]</scope>
    <source>
        <strain evidence="11 12">JP838</strain>
    </source>
</reference>
<dbReference type="CDD" id="cd01065">
    <property type="entry name" value="NAD_bind_Shikimate_DH"/>
    <property type="match status" value="1"/>
</dbReference>
<feature type="binding site" evidence="8">
    <location>
        <position position="86"/>
    </location>
    <ligand>
        <name>shikimate</name>
        <dbReference type="ChEBI" id="CHEBI:36208"/>
    </ligand>
</feature>
<evidence type="ECO:0000259" key="10">
    <source>
        <dbReference type="Pfam" id="PF08501"/>
    </source>
</evidence>
<name>A0A127EG64_CLOPF</name>
<feature type="binding site" evidence="8">
    <location>
        <position position="235"/>
    </location>
    <ligand>
        <name>NADP(+)</name>
        <dbReference type="ChEBI" id="CHEBI:58349"/>
    </ligand>
</feature>
<feature type="binding site" evidence="8">
    <location>
        <begin position="14"/>
        <end position="16"/>
    </location>
    <ligand>
        <name>shikimate</name>
        <dbReference type="ChEBI" id="CHEBI:36208"/>
    </ligand>
</feature>
<protein>
    <recommendedName>
        <fullName evidence="2 8">Shikimate dehydrogenase (NADP(+))</fullName>
        <shortName evidence="8">SDH</shortName>
        <ecNumber evidence="2 8">1.1.1.25</ecNumber>
    </recommendedName>
</protein>
<dbReference type="InterPro" id="IPR006151">
    <property type="entry name" value="Shikm_DH/Glu-tRNA_Rdtase"/>
</dbReference>
<feature type="active site" description="Proton acceptor" evidence="8">
    <location>
        <position position="65"/>
    </location>
</feature>
<dbReference type="Proteomes" id="UP000070260">
    <property type="component" value="Chromosome"/>
</dbReference>
<dbReference type="HAMAP" id="MF_00222">
    <property type="entry name" value="Shikimate_DH_AroE"/>
    <property type="match status" value="1"/>
</dbReference>
<dbReference type="GO" id="GO:0019632">
    <property type="term" value="P:shikimate metabolic process"/>
    <property type="evidence" value="ECO:0007669"/>
    <property type="project" value="InterPro"/>
</dbReference>
<feature type="binding site" evidence="8">
    <location>
        <position position="61"/>
    </location>
    <ligand>
        <name>shikimate</name>
        <dbReference type="ChEBI" id="CHEBI:36208"/>
    </ligand>
</feature>
<comment type="similarity">
    <text evidence="8">Belongs to the shikimate dehydrogenase family.</text>
</comment>
<keyword evidence="6 8" id="KW-0057">Aromatic amino acid biosynthesis</keyword>
<dbReference type="NCBIfam" id="TIGR00507">
    <property type="entry name" value="aroE"/>
    <property type="match status" value="1"/>
</dbReference>
<dbReference type="GO" id="GO:0050661">
    <property type="term" value="F:NADP binding"/>
    <property type="evidence" value="ECO:0007669"/>
    <property type="project" value="InterPro"/>
</dbReference>
<feature type="binding site" evidence="8">
    <location>
        <position position="101"/>
    </location>
    <ligand>
        <name>shikimate</name>
        <dbReference type="ChEBI" id="CHEBI:36208"/>
    </ligand>
</feature>
<keyword evidence="4 8" id="KW-0521">NADP</keyword>
<dbReference type="InterPro" id="IPR036291">
    <property type="entry name" value="NAD(P)-bd_dom_sf"/>
</dbReference>
<evidence type="ECO:0000256" key="2">
    <source>
        <dbReference type="ARBA" id="ARBA00012962"/>
    </source>
</evidence>
<accession>A0A127EG64</accession>
<feature type="binding site" evidence="8">
    <location>
        <position position="242"/>
    </location>
    <ligand>
        <name>shikimate</name>
        <dbReference type="ChEBI" id="CHEBI:36208"/>
    </ligand>
</feature>
<dbReference type="PATRIC" id="fig|1502.177.peg.774"/>
<dbReference type="Pfam" id="PF01488">
    <property type="entry name" value="Shikimate_DH"/>
    <property type="match status" value="1"/>
</dbReference>
<evidence type="ECO:0000256" key="7">
    <source>
        <dbReference type="ARBA" id="ARBA00049442"/>
    </source>
</evidence>
<evidence type="ECO:0000256" key="8">
    <source>
        <dbReference type="HAMAP-Rule" id="MF_00222"/>
    </source>
</evidence>
<comment type="caution">
    <text evidence="8">Lacks conserved residue(s) required for the propagation of feature annotation.</text>
</comment>
<dbReference type="RefSeq" id="WP_061426619.1">
    <property type="nucleotide sequence ID" value="NZ_CATNZO010000001.1"/>
</dbReference>
<comment type="pathway">
    <text evidence="1 8">Metabolic intermediate biosynthesis; chorismate biosynthesis; chorismate from D-erythrose 4-phosphate and phosphoenolpyruvate: step 4/7.</text>
</comment>
<dbReference type="SUPFAM" id="SSF51735">
    <property type="entry name" value="NAD(P)-binding Rossmann-fold domains"/>
    <property type="match status" value="1"/>
</dbReference>
<dbReference type="AlphaFoldDB" id="A0A127EG64"/>
<dbReference type="GO" id="GO:0009423">
    <property type="term" value="P:chorismate biosynthetic process"/>
    <property type="evidence" value="ECO:0007669"/>
    <property type="project" value="UniProtKB-UniRule"/>
</dbReference>
<feature type="binding site" evidence="8">
    <location>
        <position position="212"/>
    </location>
    <ligand>
        <name>NADP(+)</name>
        <dbReference type="ChEBI" id="CHEBI:58349"/>
    </ligand>
</feature>
<dbReference type="EMBL" id="CP010994">
    <property type="protein sequence ID" value="AMN34934.1"/>
    <property type="molecule type" value="Genomic_DNA"/>
</dbReference>
<feature type="domain" description="Shikimate dehydrogenase substrate binding N-terminal" evidence="10">
    <location>
        <begin position="6"/>
        <end position="88"/>
    </location>
</feature>
<evidence type="ECO:0000313" key="12">
    <source>
        <dbReference type="Proteomes" id="UP000070260"/>
    </source>
</evidence>
<dbReference type="GO" id="GO:0009073">
    <property type="term" value="P:aromatic amino acid family biosynthetic process"/>
    <property type="evidence" value="ECO:0007669"/>
    <property type="project" value="UniProtKB-KW"/>
</dbReference>
<evidence type="ECO:0000256" key="1">
    <source>
        <dbReference type="ARBA" id="ARBA00004871"/>
    </source>
</evidence>
<dbReference type="UniPathway" id="UPA00053">
    <property type="reaction ID" value="UER00087"/>
</dbReference>
<evidence type="ECO:0000313" key="11">
    <source>
        <dbReference type="EMBL" id="AMN34934.1"/>
    </source>
</evidence>
<dbReference type="GO" id="GO:0004764">
    <property type="term" value="F:shikimate 3-dehydrogenase (NADP+) activity"/>
    <property type="evidence" value="ECO:0007669"/>
    <property type="project" value="UniProtKB-UniRule"/>
</dbReference>
<dbReference type="SUPFAM" id="SSF53223">
    <property type="entry name" value="Aminoacid dehydrogenase-like, N-terminal domain"/>
    <property type="match status" value="1"/>
</dbReference>
<evidence type="ECO:0000256" key="3">
    <source>
        <dbReference type="ARBA" id="ARBA00022605"/>
    </source>
</evidence>
<evidence type="ECO:0000259" key="9">
    <source>
        <dbReference type="Pfam" id="PF01488"/>
    </source>
</evidence>
<dbReference type="EC" id="1.1.1.25" evidence="2 8"/>
<comment type="subunit">
    <text evidence="8">Homodimer.</text>
</comment>
<dbReference type="GO" id="GO:0005829">
    <property type="term" value="C:cytosol"/>
    <property type="evidence" value="ECO:0007669"/>
    <property type="project" value="TreeGrafter"/>
</dbReference>
<dbReference type="InterPro" id="IPR046346">
    <property type="entry name" value="Aminoacid_DH-like_N_sf"/>
</dbReference>
<evidence type="ECO:0000256" key="4">
    <source>
        <dbReference type="ARBA" id="ARBA00022857"/>
    </source>
</evidence>
<organism evidence="11 12">
    <name type="scientific">Clostridium perfringens</name>
    <dbReference type="NCBI Taxonomy" id="1502"/>
    <lineage>
        <taxon>Bacteria</taxon>
        <taxon>Bacillati</taxon>
        <taxon>Bacillota</taxon>
        <taxon>Clostridia</taxon>
        <taxon>Eubacteriales</taxon>
        <taxon>Clostridiaceae</taxon>
        <taxon>Clostridium</taxon>
    </lineage>
</organism>
<dbReference type="InterPro" id="IPR011342">
    <property type="entry name" value="Shikimate_DH"/>
</dbReference>
<dbReference type="GO" id="GO:0008652">
    <property type="term" value="P:amino acid biosynthetic process"/>
    <property type="evidence" value="ECO:0007669"/>
    <property type="project" value="UniProtKB-KW"/>
</dbReference>
<keyword evidence="5 8" id="KW-0560">Oxidoreductase</keyword>
<sequence>MKLFGLIGEKLGHSLSPEIHNKVFKDNNIDGLYNLFSVKKEFKNNIVESLKCLGVKGANVTIPYKENVMDQLDIISQEAKAIGAVNTILIKDGKSYGYNTDYYGFGKMLERAKVNIEGNSFFVLGAGGAARSILKYLEDSKAKKIVLVSRDKEKAFDKFKDFNINFMSYGDLEEINEEFALINTTPCGMYPNINSVAVSERVIKKFKVAVDIVYNPLETKFLKMAKDNGLKTVDGLFMLVGQGVKAEEIWNGIKVDKSTEEDIYEELKCRF</sequence>
<comment type="function">
    <text evidence="8">Involved in the biosynthesis of the chorismate, which leads to the biosynthesis of aromatic amino acids. Catalyzes the reversible NADPH linked reduction of 3-dehydroshikimate (DHSA) to yield shikimate (SA).</text>
</comment>
<dbReference type="Gene3D" id="3.40.50.10860">
    <property type="entry name" value="Leucine Dehydrogenase, chain A, domain 1"/>
    <property type="match status" value="1"/>
</dbReference>
<gene>
    <name evidence="8" type="primary">aroE</name>
    <name evidence="11" type="ORF">JFP838_03935</name>
</gene>
<dbReference type="PANTHER" id="PTHR21089">
    <property type="entry name" value="SHIKIMATE DEHYDROGENASE"/>
    <property type="match status" value="1"/>
</dbReference>
<dbReference type="Gene3D" id="3.40.50.720">
    <property type="entry name" value="NAD(P)-binding Rossmann-like Domain"/>
    <property type="match status" value="1"/>
</dbReference>
<dbReference type="InterPro" id="IPR013708">
    <property type="entry name" value="Shikimate_DH-bd_N"/>
</dbReference>
<evidence type="ECO:0000256" key="5">
    <source>
        <dbReference type="ARBA" id="ARBA00023002"/>
    </source>
</evidence>
<comment type="catalytic activity">
    <reaction evidence="7 8">
        <text>shikimate + NADP(+) = 3-dehydroshikimate + NADPH + H(+)</text>
        <dbReference type="Rhea" id="RHEA:17737"/>
        <dbReference type="ChEBI" id="CHEBI:15378"/>
        <dbReference type="ChEBI" id="CHEBI:16630"/>
        <dbReference type="ChEBI" id="CHEBI:36208"/>
        <dbReference type="ChEBI" id="CHEBI:57783"/>
        <dbReference type="ChEBI" id="CHEBI:58349"/>
        <dbReference type="EC" id="1.1.1.25"/>
    </reaction>
</comment>
<dbReference type="Pfam" id="PF08501">
    <property type="entry name" value="Shikimate_dh_N"/>
    <property type="match status" value="1"/>
</dbReference>
<dbReference type="PANTHER" id="PTHR21089:SF1">
    <property type="entry name" value="BIFUNCTIONAL 3-DEHYDROQUINATE DEHYDRATASE_SHIKIMATE DEHYDROGENASE, CHLOROPLASTIC"/>
    <property type="match status" value="1"/>
</dbReference>
<evidence type="ECO:0000256" key="6">
    <source>
        <dbReference type="ARBA" id="ARBA00023141"/>
    </source>
</evidence>
<keyword evidence="3 8" id="KW-0028">Amino-acid biosynthesis</keyword>
<dbReference type="InterPro" id="IPR022893">
    <property type="entry name" value="Shikimate_DH_fam"/>
</dbReference>
<dbReference type="OrthoDB" id="9792692at2"/>
<feature type="domain" description="Quinate/shikimate 5-dehydrogenase/glutamyl-tRNA reductase" evidence="9">
    <location>
        <begin position="115"/>
        <end position="212"/>
    </location>
</feature>